<dbReference type="RefSeq" id="WP_192279592.1">
    <property type="nucleotide sequence ID" value="NZ_JACZDF010000003.1"/>
</dbReference>
<dbReference type="EMBL" id="JACZDF010000003">
    <property type="protein sequence ID" value="MBD9699528.1"/>
    <property type="molecule type" value="Genomic_DNA"/>
</dbReference>
<feature type="transmembrane region" description="Helical" evidence="1">
    <location>
        <begin position="81"/>
        <end position="99"/>
    </location>
</feature>
<comment type="caution">
    <text evidence="2">The sequence shown here is derived from an EMBL/GenBank/DDBJ whole genome shotgun (WGS) entry which is preliminary data.</text>
</comment>
<gene>
    <name evidence="2" type="ORF">IGS67_08495</name>
</gene>
<evidence type="ECO:0000256" key="1">
    <source>
        <dbReference type="SAM" id="Phobius"/>
    </source>
</evidence>
<name>A0ABR9DQV8_9MICO</name>
<proteinExistence type="predicted"/>
<keyword evidence="3" id="KW-1185">Reference proteome</keyword>
<evidence type="ECO:0000313" key="2">
    <source>
        <dbReference type="EMBL" id="MBD9699528.1"/>
    </source>
</evidence>
<keyword evidence="1" id="KW-0812">Transmembrane</keyword>
<accession>A0ABR9DQV8</accession>
<feature type="transmembrane region" description="Helical" evidence="1">
    <location>
        <begin position="31"/>
        <end position="48"/>
    </location>
</feature>
<feature type="transmembrane region" description="Helical" evidence="1">
    <location>
        <begin position="105"/>
        <end position="124"/>
    </location>
</feature>
<dbReference type="Pfam" id="PF16316">
    <property type="entry name" value="DUF4956"/>
    <property type="match status" value="1"/>
</dbReference>
<evidence type="ECO:0000313" key="3">
    <source>
        <dbReference type="Proteomes" id="UP000642107"/>
    </source>
</evidence>
<dbReference type="Proteomes" id="UP000642107">
    <property type="component" value="Unassembled WGS sequence"/>
</dbReference>
<reference evidence="2 3" key="1">
    <citation type="submission" date="2020-09" db="EMBL/GenBank/DDBJ databases">
        <title>Flavimobilis rhizosphaerae sp. nov., isolated from rhizosphere soil of Spartina alterniflora.</title>
        <authorList>
            <person name="Hanqin C."/>
        </authorList>
    </citation>
    <scope>NUCLEOTIDE SEQUENCE [LARGE SCALE GENOMIC DNA]</scope>
    <source>
        <strain evidence="2 3">GY 10621</strain>
    </source>
</reference>
<feature type="transmembrane region" description="Helical" evidence="1">
    <location>
        <begin position="6"/>
        <end position="24"/>
    </location>
</feature>
<feature type="transmembrane region" description="Helical" evidence="1">
    <location>
        <begin position="54"/>
        <end position="69"/>
    </location>
</feature>
<organism evidence="2 3">
    <name type="scientific">Flavimobilis rhizosphaerae</name>
    <dbReference type="NCBI Taxonomy" id="2775421"/>
    <lineage>
        <taxon>Bacteria</taxon>
        <taxon>Bacillati</taxon>
        <taxon>Actinomycetota</taxon>
        <taxon>Actinomycetes</taxon>
        <taxon>Micrococcales</taxon>
        <taxon>Jonesiaceae</taxon>
        <taxon>Flavimobilis</taxon>
    </lineage>
</organism>
<dbReference type="InterPro" id="IPR032531">
    <property type="entry name" value="DUF4956"/>
</dbReference>
<protein>
    <submittedName>
        <fullName evidence="2">DUF4956 domain-containing protein</fullName>
    </submittedName>
</protein>
<keyword evidence="1" id="KW-1133">Transmembrane helix</keyword>
<keyword evidence="1" id="KW-0472">Membrane</keyword>
<sequence length="198" mass="20597">MQHLPLVLADLVAISVLVLAVYHPRHRRKDLAVAFFGVNVGVMAVAVVLSGTTVGAGLGLGLFGVLSIIRLRSTELSQREVAYYFVALALGLVSGLGATSVAVTAALLAGLVAVLAVVDAPGFLGRDRERLVVLDAAYTDDVALADAVERLLGVRPHTLDVVRLDLVNDSTTVTVRFRDPRGGRAVVGDAALPVAVTA</sequence>